<keyword evidence="2" id="KW-0813">Transport</keyword>
<evidence type="ECO:0000256" key="10">
    <source>
        <dbReference type="SAM" id="Phobius"/>
    </source>
</evidence>
<dbReference type="RefSeq" id="XP_009033322.1">
    <property type="nucleotide sequence ID" value="XM_009035074.1"/>
</dbReference>
<name>F0XY06_AURAN</name>
<evidence type="ECO:0000256" key="5">
    <source>
        <dbReference type="ARBA" id="ARBA00023065"/>
    </source>
</evidence>
<dbReference type="EMBL" id="GL833121">
    <property type="protein sequence ID" value="EGB12254.1"/>
    <property type="molecule type" value="Genomic_DNA"/>
</dbReference>
<dbReference type="Gene3D" id="3.80.10.10">
    <property type="entry name" value="Ribonuclease Inhibitor"/>
    <property type="match status" value="1"/>
</dbReference>
<evidence type="ECO:0000256" key="9">
    <source>
        <dbReference type="SAM" id="MobiDB-lite"/>
    </source>
</evidence>
<dbReference type="Pfam" id="PF02833">
    <property type="entry name" value="DHHA2"/>
    <property type="match status" value="1"/>
</dbReference>
<dbReference type="InterPro" id="IPR018490">
    <property type="entry name" value="cNMP-bd_dom_sf"/>
</dbReference>
<comment type="subcellular location">
    <subcellularLocation>
        <location evidence="1">Membrane</location>
        <topology evidence="1">Multi-pass membrane protein</topology>
    </subcellularLocation>
</comment>
<feature type="coiled-coil region" evidence="8">
    <location>
        <begin position="2153"/>
        <end position="2236"/>
    </location>
</feature>
<dbReference type="InterPro" id="IPR000595">
    <property type="entry name" value="cNMP-bd_dom"/>
</dbReference>
<dbReference type="eggNOG" id="KOG0500">
    <property type="taxonomic scope" value="Eukaryota"/>
</dbReference>
<dbReference type="SUPFAM" id="SSF51206">
    <property type="entry name" value="cAMP-binding domain-like"/>
    <property type="match status" value="1"/>
</dbReference>
<protein>
    <recommendedName>
        <fullName evidence="11">Cyclic nucleotide-binding domain-containing protein</fullName>
    </recommendedName>
</protein>
<keyword evidence="7" id="KW-0407">Ion channel</keyword>
<dbReference type="eggNOG" id="KOG4129">
    <property type="taxonomic scope" value="Eukaryota"/>
</dbReference>
<dbReference type="Gene3D" id="2.60.120.10">
    <property type="entry name" value="Jelly Rolls"/>
    <property type="match status" value="1"/>
</dbReference>
<evidence type="ECO:0000259" key="11">
    <source>
        <dbReference type="PROSITE" id="PS50042"/>
    </source>
</evidence>
<feature type="region of interest" description="Disordered" evidence="9">
    <location>
        <begin position="1994"/>
        <end position="2044"/>
    </location>
</feature>
<evidence type="ECO:0000313" key="13">
    <source>
        <dbReference type="Proteomes" id="UP000002729"/>
    </source>
</evidence>
<feature type="compositionally biased region" description="Basic and acidic residues" evidence="9">
    <location>
        <begin position="382"/>
        <end position="394"/>
    </location>
</feature>
<evidence type="ECO:0000256" key="3">
    <source>
        <dbReference type="ARBA" id="ARBA00022692"/>
    </source>
</evidence>
<evidence type="ECO:0000256" key="4">
    <source>
        <dbReference type="ARBA" id="ARBA00022989"/>
    </source>
</evidence>
<dbReference type="GeneID" id="20223425"/>
<evidence type="ECO:0000256" key="8">
    <source>
        <dbReference type="SAM" id="Coils"/>
    </source>
</evidence>
<feature type="region of interest" description="Disordered" evidence="9">
    <location>
        <begin position="485"/>
        <end position="506"/>
    </location>
</feature>
<dbReference type="Proteomes" id="UP000002729">
    <property type="component" value="Unassembled WGS sequence"/>
</dbReference>
<dbReference type="SMART" id="SM00100">
    <property type="entry name" value="cNMP"/>
    <property type="match status" value="1"/>
</dbReference>
<keyword evidence="6 10" id="KW-0472">Membrane</keyword>
<dbReference type="GO" id="GO:0016462">
    <property type="term" value="F:pyrophosphatase activity"/>
    <property type="evidence" value="ECO:0007669"/>
    <property type="project" value="InterPro"/>
</dbReference>
<dbReference type="Gene3D" id="3.90.1640.10">
    <property type="entry name" value="inorganic pyrophosphatase (n-terminal core)"/>
    <property type="match status" value="1"/>
</dbReference>
<feature type="region of interest" description="Disordered" evidence="9">
    <location>
        <begin position="1485"/>
        <end position="1509"/>
    </location>
</feature>
<dbReference type="SMART" id="SM01131">
    <property type="entry name" value="DHHA2"/>
    <property type="match status" value="1"/>
</dbReference>
<reference evidence="12 13" key="1">
    <citation type="journal article" date="2011" name="Proc. Natl. Acad. Sci. U.S.A.">
        <title>Niche of harmful alga Aureococcus anophagefferens revealed through ecogenomics.</title>
        <authorList>
            <person name="Gobler C.J."/>
            <person name="Berry D.L."/>
            <person name="Dyhrman S.T."/>
            <person name="Wilhelm S.W."/>
            <person name="Salamov A."/>
            <person name="Lobanov A.V."/>
            <person name="Zhang Y."/>
            <person name="Collier J.L."/>
            <person name="Wurch L.L."/>
            <person name="Kustka A.B."/>
            <person name="Dill B.D."/>
            <person name="Shah M."/>
            <person name="VerBerkmoes N.C."/>
            <person name="Kuo A."/>
            <person name="Terry A."/>
            <person name="Pangilinan J."/>
            <person name="Lindquist E.A."/>
            <person name="Lucas S."/>
            <person name="Paulsen I.T."/>
            <person name="Hattenrath-Lehmann T.K."/>
            <person name="Talmage S.C."/>
            <person name="Walker E.A."/>
            <person name="Koch F."/>
            <person name="Burson A.M."/>
            <person name="Marcoval M.A."/>
            <person name="Tang Y.Z."/>
            <person name="Lecleir G.R."/>
            <person name="Coyne K.J."/>
            <person name="Berg G.M."/>
            <person name="Bertrand E.M."/>
            <person name="Saito M.A."/>
            <person name="Gladyshev V.N."/>
            <person name="Grigoriev I.V."/>
        </authorList>
    </citation>
    <scope>NUCLEOTIDE SEQUENCE [LARGE SCALE GENOMIC DNA]</scope>
    <source>
        <strain evidence="13">CCMP 1984</strain>
    </source>
</reference>
<feature type="domain" description="Cyclic nucleotide-binding" evidence="11">
    <location>
        <begin position="901"/>
        <end position="996"/>
    </location>
</feature>
<dbReference type="InterPro" id="IPR038222">
    <property type="entry name" value="DHHA2_dom_sf"/>
</dbReference>
<feature type="transmembrane region" description="Helical" evidence="10">
    <location>
        <begin position="574"/>
        <end position="596"/>
    </location>
</feature>
<dbReference type="CDD" id="cd00038">
    <property type="entry name" value="CAP_ED"/>
    <property type="match status" value="1"/>
</dbReference>
<evidence type="ECO:0000256" key="7">
    <source>
        <dbReference type="ARBA" id="ARBA00023286"/>
    </source>
</evidence>
<dbReference type="Pfam" id="PF00520">
    <property type="entry name" value="Ion_trans"/>
    <property type="match status" value="1"/>
</dbReference>
<feature type="region of interest" description="Disordered" evidence="9">
    <location>
        <begin position="253"/>
        <end position="300"/>
    </location>
</feature>
<dbReference type="GO" id="GO:0005737">
    <property type="term" value="C:cytoplasm"/>
    <property type="evidence" value="ECO:0007669"/>
    <property type="project" value="InterPro"/>
</dbReference>
<feature type="compositionally biased region" description="Low complexity" evidence="9">
    <location>
        <begin position="2028"/>
        <end position="2041"/>
    </location>
</feature>
<evidence type="ECO:0000256" key="1">
    <source>
        <dbReference type="ARBA" id="ARBA00004141"/>
    </source>
</evidence>
<dbReference type="GO" id="GO:0005221">
    <property type="term" value="F:intracellularly cyclic nucleotide-activated monoatomic cation channel activity"/>
    <property type="evidence" value="ECO:0007669"/>
    <property type="project" value="InterPro"/>
</dbReference>
<proteinExistence type="predicted"/>
<evidence type="ECO:0000313" key="12">
    <source>
        <dbReference type="EMBL" id="EGB12254.1"/>
    </source>
</evidence>
<dbReference type="PANTHER" id="PTHR45638:SF11">
    <property type="entry name" value="CYCLIC NUCLEOTIDE-GATED CATION CHANNEL SUBUNIT A"/>
    <property type="match status" value="1"/>
</dbReference>
<dbReference type="PROSITE" id="PS50042">
    <property type="entry name" value="CNMP_BINDING_3"/>
    <property type="match status" value="1"/>
</dbReference>
<dbReference type="Pfam" id="PF00027">
    <property type="entry name" value="cNMP_binding"/>
    <property type="match status" value="1"/>
</dbReference>
<dbReference type="InterPro" id="IPR038763">
    <property type="entry name" value="DHH_sf"/>
</dbReference>
<dbReference type="InParanoid" id="F0XY06"/>
<feature type="transmembrane region" description="Helical" evidence="10">
    <location>
        <begin position="799"/>
        <end position="825"/>
    </location>
</feature>
<sequence>MVDEAAAPAPAGGDAWALHALRGAVQTVEFSCLSLEHSVSPEFANLAGGPHADELFALLRRLREAATHADDFVRHGADVARGAGASVPDFLSAAAPATKADEAASAAAGQEKSSFREALLKAAQARGDLVRATAAPGHHHGGAHDGRGAARAFQTRWGTVVKPHLAHIAKANPVGATVDEAHKIALMTNYQAKMMGVGGAAFMGAADLVLTQKKQRKLKWKGAAARGLLLKGAGAGPAPVEAHVHEFNAEKVAARASARAKPRPEESSALRLTGAARPGGDSRRKPYSSPAWTEPEAHDSVRDRFKKAKMKLAMNKAFKDGKDDGRGEGVKFFHFNASKEQAKQHRHEAAAAAAAKFEPAKYDASVVTTPKVRTIAVAPSPRTDDREGDGKAADSDGDDCDAASSDARRRELEARAAESVGAAEPASGLAKFKRVGAGVLSTIAMFKSGGGDAPPPDGASPKAAKKTMTGALRATTGVIRTLMARRTKARRGSGDGGDGDPEKAEKSRVSAVLSRIKGSIGKAKKPTSGIARVASGLHLKGVDDEEYQKMLLDDDVEEDVITWRVYAQIHSFSAMLAFFWFANCYVIVMSPLYSVLGFARLPDGWHAANVLAELVNACEFAFRFRRDMTDDFKPGDGEWKGWTSVSGTRTPLDCLLTLPYWTANLVATAPRFAPARPTLGAVAGWAKFVQCLRLFQINTAMGEKSQVMKTARALEVNPILVRIGKLTFAFLIVIHYVSCAYQLVGRRHATASDRDLGYWAYYASHGRKHRIFERWAHAYYWSITSILGNYTIPSNAVQALFNVTIFILGITMTSMITGSITSMLANSDVSSTRRREKMTRVREYMRTHAVPEELSETITEYYDYLWETDHRDEDLFSDLTDSLRLRLTIATKRHFIHSCAVFQDLDQFSVIRLIMALKQLICVPDEIVAAQGEIGTSMYFVSHGELTAACIDDLGAAIVVGHLHAGDHFGEAAILEPDGKRNATVRAVTFCELFALKFDELFANGDEDRAILLAITSDIHQRRVIRELSKRLVRVRVKLVAYAKFMRSLKRLRGHIRIRETALSKGVKKVKGALKMGIGPKRGDSKGGHSGDRGMAIVALLLLLRSACGAGSAPPARSAADGMVRRLLLGRARNAHCQRPFGTLLCADDGPRGWDPPVACIPELECEDPRQDFPRCKRKVPAAGRCRPGTGPPPNTTSACIVWSTISPELAAKVGARVQCASHYLRGLVRRPTGRWASLGGEFHDWVLGAADAAYKFPGVPFQWPGEDYGRQSVDRVRTITLGTALRRVYSPALLDGVGNPAVLDVLELTGTGEEWSVLEGLFADAELSKRLRDGALARQIVLRAHLRPRSDAPSRDPAVVFARATSEEGRGFVKRVRVPAPSKYAHVSQFHPAGANATDAFNRRAGDLLAKLLDAGFVIWRHGVAAGAFGDDEVADADDRARAPEVVYRFEDGTAMAGPCCHRLNLVWRPPAPPCEPTRWSRCPPARRAPPADDAPPPPPPPRRTPAKPRTLVVLLGSARGGEAAWRSLLDNVLLPNDADLALMLNRQSERVAGARALYDRASYAWPVDDFEDWEDAVAAMGGSSTNWRAVAENNTEASTLALGGAYPKEGNGVIIPFFKFRLARTIAEHKLQNIYDRFVVTRTDQFYPCALDLAALEPSLLWIPYGEDYGGLCDRFLVAPSDLVLQALDIMRPVVSFPDRYLDFVGNPEMLFRRRLAEMRLLRRTARFARSMFTGSGEADHSRWSQVKGCIDDPAPICFKYAGEYEAAMRGCGLDDPRGRVSVPTWSDGFFHNGKWSNSTSDIWGDDDPDATRRCSAADAYDLGQPDARRATRARLPGRGVMADPWEEEALRAVELAAEGDGEFAFRCLRSAFLRSGASVLTTVEARGDGSFRFGADAVVRDAVEVVDGDSLLHMLIRNGGDARCVEACVELGADVMQPNGRGEHCLGMARKRIARAGELRGRGVAAKVEAAARKDAAVAVASLVEKARGRQKGTSSGLLRLGTPGSPAAKRWPASPQRRVKPRPRSAGARPRSAAARPVGEVDAWRRASSLAQRAAAAAEARRAGFAEDSGAPRDGGEDLAGLARLAVDEAAALSGDGDAGESATRLVAKARDDLGRALGERDGLIRERAEEIEKNAALSKQLRDCDAAAEAAAARVRALKRAAAEAEVDKARALDDASREAAKSDRLARRLEALDGERLGLRGAVDDLKREVAELRRDEAALAEERRRAREAIVGVYTRMRALGAETERLEAEHAERRARSDASRAEGLALEAENAARRRRFDELREARAPPEAARGTAASGCDVHRRSKALRAGLASLAGEAWADEAAVAEVTGQLLEGDDALRSAAYRTRAETWLDECSPGAAAAPPVLVAPAGSPLAGAYEASGATLGGFGVWRSPDGATLERRPGGWTWVDRDGVAVCAAPGSEEAVPPGDGWVDDRGETDAAWQLERAAPPAKPADYEFPTPLELRLFEVDALQKAVAIGSLELRAIDAQLEDLATAGGARVDEAVVPALRKARAKKVAGRDAALARLSEHIFVSTVSTIAPDLDATRARYRALYGDLTRKDPAGFEAVHAALGALDAGAEKDKERQTLSLAAMREFFGPGRDAPKPRDPFDVRFSLGLLRDAVSAKPTYDAELLKIGAAVDAALGRSAVVVLLAPIKSLGRAFSKVHEKYGGRYDGLTDLLRGTLQCDGLDALEAAAKLLGASAALEVIRVKNRLHASFDADAASGGYRDVLTNVKVGHVVAEVQLNLEAFVEIKEGSGHAVYEAARVIHFFDPLLKRHAGTPTSLTARALPRCDDDDDRPVCVADRVACGQLQEVDLVGAGGACGAALARGLGDRFCRLKALHLERVDGLPRLDALFSRAACAALRPSLEKLRVDGCAGDLGVVPAALADLPKLASLALLALSLSGPAPLGALSGLRRLEVLEMEACGLSGPLALGDEADFPKLARLSLRGNELDGPIPAALGSRRRFPRLAVLDLRRNALAGEPPAALLDDNALATLLLSDNRLEGPEPGLDDKGDRSRLSELATERNAWATEPERSFAAGVEAAAAAALEPPAFTASGAGNADLDGDYYVRGARGGKPRYASANGAAVEFVAAAARWAWVAPDGVTVCVADGADGDRPPADAAAWRDTPRRALLEPPPTLSRARPCDGEPWTLSVSNVYASGAYGITASDASKLLSRATDAGAGTCAGASEIRATFAAPVHVRAVTVAPLDGWGPTYLRNAALEVLDGDTWRAVARPSGGEERLAVDAVGAEWRLAGSYLATSRLFFECDRAAGFRPEQVPSTAPCDDVAWELEVVDGEAGFGDDAGSLLVQDDTVGVATRGDSGAILARFEAPVRVSRVTVAALNRGSYGADETLADKLAGARLEVLLDDDETWETVAEVPDSGTWTKETTHHLEIDASGSVWRLRGKDVATSRFFFETNHKKGYKPAQILEGQPVDGKAWTLSVSNVYGSGSYGITSDDASKLLTEATNEGTGTYSGTSEICATFEEPVRVRGVTVAPLDGWGGSYLSNATLQVCLDDGESWLDLAKPSGAEETLEVDAVGSKFLQRAAFLASGGGRVCLGNAAGDLDSVVSALAAAALYGGAALARFPREDLALRRDAEAALAHDDAAAAAAGGAPARSALVFGDEAAAAPAAACEVVLTDHNAFDGGDASLAFASPATVVAVVDHHADEGRHADARDREIDAACGSCCTMLAERLLARGGEPPARLLALAFAAVAVDCRGFAAKHAGLKFSPRDVALGHAVLDALGGDPAPDGSAPALRGRALPAACAVLGAATVGDLAKRLLAARKDVSALDAPQLLRLDYKRASAGRLRVGAASIMAPLSDFSRRAGGGAPLGAALRAFAAKSGVDVLFAMTAAEQGAKGLAYVVRDGAVDAAALERRLEAAPEGLPGDLLALPLFATQRVTTDGFGLAFGALLGDGDGAPRCSRLRADITRKTVLPFVLHVLGELAA</sequence>
<evidence type="ECO:0000256" key="2">
    <source>
        <dbReference type="ARBA" id="ARBA00022448"/>
    </source>
</evidence>
<dbReference type="OrthoDB" id="44644at2759"/>
<dbReference type="SUPFAM" id="SSF81324">
    <property type="entry name" value="Voltage-gated potassium channels"/>
    <property type="match status" value="1"/>
</dbReference>
<dbReference type="SUPFAM" id="SSF52047">
    <property type="entry name" value="RNI-like"/>
    <property type="match status" value="1"/>
</dbReference>
<dbReference type="KEGG" id="aaf:AURANDRAFT_61342"/>
<dbReference type="InterPro" id="IPR032675">
    <property type="entry name" value="LRR_dom_sf"/>
</dbReference>
<organism evidence="13">
    <name type="scientific">Aureococcus anophagefferens</name>
    <name type="common">Harmful bloom alga</name>
    <dbReference type="NCBI Taxonomy" id="44056"/>
    <lineage>
        <taxon>Eukaryota</taxon>
        <taxon>Sar</taxon>
        <taxon>Stramenopiles</taxon>
        <taxon>Ochrophyta</taxon>
        <taxon>Pelagophyceae</taxon>
        <taxon>Pelagomonadales</taxon>
        <taxon>Pelagomonadaceae</taxon>
        <taxon>Aureococcus</taxon>
    </lineage>
</organism>
<keyword evidence="4 10" id="KW-1133">Transmembrane helix</keyword>
<dbReference type="InterPro" id="IPR004097">
    <property type="entry name" value="DHHA2"/>
</dbReference>
<dbReference type="PANTHER" id="PTHR45638">
    <property type="entry name" value="CYCLIC NUCLEOTIDE-GATED CATION CHANNEL SUBUNIT A"/>
    <property type="match status" value="1"/>
</dbReference>
<keyword evidence="3 10" id="KW-0812">Transmembrane</keyword>
<feature type="compositionally biased region" description="Pro residues" evidence="9">
    <location>
        <begin position="1494"/>
        <end position="1505"/>
    </location>
</feature>
<dbReference type="InterPro" id="IPR050866">
    <property type="entry name" value="CNG_cation_channel"/>
</dbReference>
<feature type="compositionally biased region" description="Basic and acidic residues" evidence="9">
    <location>
        <begin position="406"/>
        <end position="416"/>
    </location>
</feature>
<accession>F0XY06</accession>
<dbReference type="InterPro" id="IPR005821">
    <property type="entry name" value="Ion_trans_dom"/>
</dbReference>
<feature type="region of interest" description="Disordered" evidence="9">
    <location>
        <begin position="376"/>
        <end position="425"/>
    </location>
</feature>
<keyword evidence="8" id="KW-0175">Coiled coil</keyword>
<dbReference type="Gene3D" id="1.10.287.70">
    <property type="match status" value="1"/>
</dbReference>
<dbReference type="Gene3D" id="3.10.310.20">
    <property type="entry name" value="DHHA2 domain"/>
    <property type="match status" value="1"/>
</dbReference>
<keyword evidence="5" id="KW-0406">Ion transport</keyword>
<keyword evidence="13" id="KW-1185">Reference proteome</keyword>
<keyword evidence="7" id="KW-1071">Ligand-gated ion channel</keyword>
<evidence type="ECO:0000256" key="6">
    <source>
        <dbReference type="ARBA" id="ARBA00023136"/>
    </source>
</evidence>
<gene>
    <name evidence="12" type="ORF">AURANDRAFT_61342</name>
</gene>
<dbReference type="Gene3D" id="1.10.287.630">
    <property type="entry name" value="Helix hairpin bin"/>
    <property type="match status" value="1"/>
</dbReference>
<dbReference type="GO" id="GO:0044877">
    <property type="term" value="F:protein-containing complex binding"/>
    <property type="evidence" value="ECO:0007669"/>
    <property type="project" value="TreeGrafter"/>
</dbReference>
<dbReference type="InterPro" id="IPR014710">
    <property type="entry name" value="RmlC-like_jellyroll"/>
</dbReference>
<dbReference type="SUPFAM" id="SSF64182">
    <property type="entry name" value="DHH phosphoesterases"/>
    <property type="match status" value="1"/>
</dbReference>